<proteinExistence type="predicted"/>
<evidence type="ECO:0000256" key="1">
    <source>
        <dbReference type="SAM" id="MobiDB-lite"/>
    </source>
</evidence>
<dbReference type="KEGG" id="shd:SUTH_03580"/>
<dbReference type="STRING" id="1223802.SUTH_03580"/>
<dbReference type="HOGENOM" id="CLU_1348344_0_0_4"/>
<feature type="chain" id="PRO_5004795535" description="Secreted protein" evidence="2">
    <location>
        <begin position="25"/>
        <end position="203"/>
    </location>
</feature>
<feature type="region of interest" description="Disordered" evidence="1">
    <location>
        <begin position="86"/>
        <end position="105"/>
    </location>
</feature>
<evidence type="ECO:0008006" key="5">
    <source>
        <dbReference type="Google" id="ProtNLM"/>
    </source>
</evidence>
<feature type="region of interest" description="Disordered" evidence="1">
    <location>
        <begin position="110"/>
        <end position="137"/>
    </location>
</feature>
<dbReference type="Proteomes" id="UP000031637">
    <property type="component" value="Chromosome"/>
</dbReference>
<organism evidence="3 4">
    <name type="scientific">Sulfuritalea hydrogenivorans sk43H</name>
    <dbReference type="NCBI Taxonomy" id="1223802"/>
    <lineage>
        <taxon>Bacteria</taxon>
        <taxon>Pseudomonadati</taxon>
        <taxon>Pseudomonadota</taxon>
        <taxon>Betaproteobacteria</taxon>
        <taxon>Nitrosomonadales</taxon>
        <taxon>Sterolibacteriaceae</taxon>
        <taxon>Sulfuritalea</taxon>
    </lineage>
</organism>
<dbReference type="EMBL" id="AP012547">
    <property type="protein sequence ID" value="BAO31350.1"/>
    <property type="molecule type" value="Genomic_DNA"/>
</dbReference>
<protein>
    <recommendedName>
        <fullName evidence="5">Secreted protein</fullName>
    </recommendedName>
</protein>
<dbReference type="AlphaFoldDB" id="W0SL59"/>
<feature type="signal peptide" evidence="2">
    <location>
        <begin position="1"/>
        <end position="24"/>
    </location>
</feature>
<keyword evidence="2" id="KW-0732">Signal</keyword>
<name>W0SL59_9PROT</name>
<sequence>MKRVAAPFLFLVTGALVLSTDALAAEEARRVEPGGAFLLAEIVVPAQPDSGQKARKSAAEARVKAKAYQESESGSPAIVVIPEEEEGLLGPRRQPESGASQNRAKARLYQQGQTPAQVPVPTIPGTGTSTADRAQDNRAKARSYVATDNTVVIERIGADGIPIVSCGKLVSNVAGHIGDDMQPGSVFFIMRDNKPFKVRCAQQ</sequence>
<gene>
    <name evidence="3" type="ORF">SUTH_03580</name>
</gene>
<evidence type="ECO:0000256" key="2">
    <source>
        <dbReference type="SAM" id="SignalP"/>
    </source>
</evidence>
<evidence type="ECO:0000313" key="4">
    <source>
        <dbReference type="Proteomes" id="UP000031637"/>
    </source>
</evidence>
<reference evidence="3 4" key="1">
    <citation type="journal article" date="2014" name="Syst. Appl. Microbiol.">
        <title>Complete genomes of freshwater sulfur oxidizers Sulfuricella denitrificans skB26 and Sulfuritalea hydrogenivorans sk43H: genetic insights into the sulfur oxidation pathway of betaproteobacteria.</title>
        <authorList>
            <person name="Watanabe T."/>
            <person name="Kojima H."/>
            <person name="Fukui M."/>
        </authorList>
    </citation>
    <scope>NUCLEOTIDE SEQUENCE [LARGE SCALE GENOMIC DNA]</scope>
    <source>
        <strain evidence="3">DSM22779</strain>
    </source>
</reference>
<evidence type="ECO:0000313" key="3">
    <source>
        <dbReference type="EMBL" id="BAO31350.1"/>
    </source>
</evidence>
<accession>W0SL59</accession>
<keyword evidence="4" id="KW-1185">Reference proteome</keyword>
<dbReference type="RefSeq" id="WP_041101175.1">
    <property type="nucleotide sequence ID" value="NZ_AP012547.1"/>
</dbReference>